<proteinExistence type="predicted"/>
<evidence type="ECO:0000313" key="2">
    <source>
        <dbReference type="EMBL" id="KAJ8500408.1"/>
    </source>
</evidence>
<protein>
    <submittedName>
        <fullName evidence="3">Uncharacterized protein</fullName>
    </submittedName>
</protein>
<dbReference type="EMBL" id="JAQQAF010000003">
    <property type="protein sequence ID" value="KAJ8500408.1"/>
    <property type="molecule type" value="Genomic_DNA"/>
</dbReference>
<feature type="compositionally biased region" description="Low complexity" evidence="1">
    <location>
        <begin position="110"/>
        <end position="126"/>
    </location>
</feature>
<dbReference type="Proteomes" id="UP000287651">
    <property type="component" value="Unassembled WGS sequence"/>
</dbReference>
<organism evidence="3 4">
    <name type="scientific">Ensete ventricosum</name>
    <name type="common">Abyssinian banana</name>
    <name type="synonym">Musa ensete</name>
    <dbReference type="NCBI Taxonomy" id="4639"/>
    <lineage>
        <taxon>Eukaryota</taxon>
        <taxon>Viridiplantae</taxon>
        <taxon>Streptophyta</taxon>
        <taxon>Embryophyta</taxon>
        <taxon>Tracheophyta</taxon>
        <taxon>Spermatophyta</taxon>
        <taxon>Magnoliopsida</taxon>
        <taxon>Liliopsida</taxon>
        <taxon>Zingiberales</taxon>
        <taxon>Musaceae</taxon>
        <taxon>Ensete</taxon>
    </lineage>
</organism>
<name>A0A427A1U9_ENSVE</name>
<reference evidence="3 4" key="1">
    <citation type="journal article" date="2014" name="Agronomy (Basel)">
        <title>A Draft Genome Sequence for Ensete ventricosum, the Drought-Tolerant Tree Against Hunger.</title>
        <authorList>
            <person name="Harrison J."/>
            <person name="Moore K.A."/>
            <person name="Paszkiewicz K."/>
            <person name="Jones T."/>
            <person name="Grant M."/>
            <person name="Ambacheew D."/>
            <person name="Muzemil S."/>
            <person name="Studholme D.J."/>
        </authorList>
    </citation>
    <scope>NUCLEOTIDE SEQUENCE [LARGE SCALE GENOMIC DNA]</scope>
</reference>
<gene>
    <name evidence="3" type="ORF">B296_00035728</name>
    <name evidence="2" type="ORF">OPV22_010960</name>
</gene>
<dbReference type="AlphaFoldDB" id="A0A427A1U9"/>
<feature type="compositionally biased region" description="Low complexity" evidence="1">
    <location>
        <begin position="138"/>
        <end position="147"/>
    </location>
</feature>
<dbReference type="PANTHER" id="PTHR33257">
    <property type="entry name" value="OS05G0165500 PROTEIN"/>
    <property type="match status" value="1"/>
</dbReference>
<feature type="region of interest" description="Disordered" evidence="1">
    <location>
        <begin position="63"/>
        <end position="93"/>
    </location>
</feature>
<dbReference type="EMBL" id="AMZH03004090">
    <property type="protein sequence ID" value="RRT70229.1"/>
    <property type="molecule type" value="Genomic_DNA"/>
</dbReference>
<dbReference type="OrthoDB" id="691043at2759"/>
<reference evidence="2 5" key="3">
    <citation type="submission" date="2022-12" db="EMBL/GenBank/DDBJ databases">
        <title>Chromosome-scale assembly of the Ensete ventricosum genome.</title>
        <authorList>
            <person name="Dussert Y."/>
            <person name="Stocks J."/>
            <person name="Wendawek A."/>
            <person name="Woldeyes F."/>
            <person name="Nichols R.A."/>
            <person name="Borrell J.S."/>
        </authorList>
    </citation>
    <scope>NUCLEOTIDE SEQUENCE [LARGE SCALE GENOMIC DNA]</scope>
    <source>
        <strain evidence="5">cv. Maze</strain>
        <strain evidence="2">MazeRef_0001</strain>
        <tissue evidence="2">Seeds</tissue>
    </source>
</reference>
<feature type="region of interest" description="Disordered" evidence="1">
    <location>
        <begin position="105"/>
        <end position="165"/>
    </location>
</feature>
<dbReference type="Proteomes" id="UP001222027">
    <property type="component" value="Unassembled WGS sequence"/>
</dbReference>
<comment type="caution">
    <text evidence="3">The sequence shown here is derived from an EMBL/GenBank/DDBJ whole genome shotgun (WGS) entry which is preliminary data.</text>
</comment>
<accession>A0A427A1U9</accession>
<sequence length="192" mass="20705">MLSGSSDLPKSSLQIKQDDKFYTRILSKESSVANPSFRVYYGVATGAVPFYWESQPGTPKHISSATALPPLTPPPSYYYSPRNKSSKKPSKSSFVHAILPKLSLRRKSRSSSVSLSSSSVSSSSSSTASGRSNHQRRPSSPQSSFQSRNDDEESDDESPTSTLCFRSFQPVVPVKSALLSAVRHGSGHATAA</sequence>
<evidence type="ECO:0000313" key="4">
    <source>
        <dbReference type="Proteomes" id="UP000287651"/>
    </source>
</evidence>
<evidence type="ECO:0000256" key="1">
    <source>
        <dbReference type="SAM" id="MobiDB-lite"/>
    </source>
</evidence>
<reference evidence="3" key="2">
    <citation type="submission" date="2018-09" db="EMBL/GenBank/DDBJ databases">
        <authorList>
            <person name="Harrison J."/>
            <person name="Moore K.A."/>
            <person name="Paszkiewicz K."/>
            <person name="Jones T."/>
            <person name="Grant M."/>
            <person name="Ambacheew D."/>
            <person name="Muzemil S."/>
            <person name="Studholme D."/>
        </authorList>
    </citation>
    <scope>NUCLEOTIDE SEQUENCE</scope>
</reference>
<evidence type="ECO:0000313" key="3">
    <source>
        <dbReference type="EMBL" id="RRT70229.1"/>
    </source>
</evidence>
<keyword evidence="5" id="KW-1185">Reference proteome</keyword>
<dbReference type="PANTHER" id="PTHR33257:SF4">
    <property type="entry name" value="EXPRESSED PROTEIN"/>
    <property type="match status" value="1"/>
</dbReference>
<evidence type="ECO:0000313" key="5">
    <source>
        <dbReference type="Proteomes" id="UP001222027"/>
    </source>
</evidence>